<comment type="caution">
    <text evidence="1">The sequence shown here is derived from an EMBL/GenBank/DDBJ whole genome shotgun (WGS) entry which is preliminary data.</text>
</comment>
<reference evidence="1 2" key="1">
    <citation type="submission" date="2018-10" db="EMBL/GenBank/DDBJ databases">
        <title>Xanthobacter tagetidis genome sequencing and assembly.</title>
        <authorList>
            <person name="Maclea K.S."/>
            <person name="Goen A.E."/>
            <person name="Fatima S.A."/>
        </authorList>
    </citation>
    <scope>NUCLEOTIDE SEQUENCE [LARGE SCALE GENOMIC DNA]</scope>
    <source>
        <strain evidence="1 2">ATCC 700314</strain>
    </source>
</reference>
<dbReference type="AlphaFoldDB" id="A0A3L7AH24"/>
<keyword evidence="2" id="KW-1185">Reference proteome</keyword>
<evidence type="ECO:0000313" key="2">
    <source>
        <dbReference type="Proteomes" id="UP000269692"/>
    </source>
</evidence>
<evidence type="ECO:0000313" key="1">
    <source>
        <dbReference type="EMBL" id="RLP79477.1"/>
    </source>
</evidence>
<dbReference type="Proteomes" id="UP000269692">
    <property type="component" value="Unassembled WGS sequence"/>
</dbReference>
<protein>
    <submittedName>
        <fullName evidence="1">Uncharacterized protein</fullName>
    </submittedName>
</protein>
<name>A0A3L7AH24_9HYPH</name>
<sequence>MDPADLTPRQARAAGYEYLAVYHCQMTVHLWLEYLPDIPVRRIRYRCQRCGAPLSPEEASAELGRMTDALGYVQGFRYPR</sequence>
<organism evidence="1 2">
    <name type="scientific">Xanthobacter tagetidis</name>
    <dbReference type="NCBI Taxonomy" id="60216"/>
    <lineage>
        <taxon>Bacteria</taxon>
        <taxon>Pseudomonadati</taxon>
        <taxon>Pseudomonadota</taxon>
        <taxon>Alphaproteobacteria</taxon>
        <taxon>Hyphomicrobiales</taxon>
        <taxon>Xanthobacteraceae</taxon>
        <taxon>Xanthobacter</taxon>
    </lineage>
</organism>
<gene>
    <name evidence="1" type="ORF">D9R14_07380</name>
</gene>
<dbReference type="RefSeq" id="WP_121622687.1">
    <property type="nucleotide sequence ID" value="NZ_JACIIW010000001.1"/>
</dbReference>
<accession>A0A3L7AH24</accession>
<proteinExistence type="predicted"/>
<dbReference type="EMBL" id="RCTF01000005">
    <property type="protein sequence ID" value="RLP79477.1"/>
    <property type="molecule type" value="Genomic_DNA"/>
</dbReference>